<dbReference type="PANTHER" id="PTHR11777:SF9">
    <property type="entry name" value="ALANINE--TRNA LIGASE, CYTOPLASMIC"/>
    <property type="match status" value="1"/>
</dbReference>
<protein>
    <recommendedName>
        <fullName evidence="2">alanine--tRNA ligase</fullName>
        <ecNumber evidence="2">6.1.1.7</ecNumber>
    </recommendedName>
</protein>
<evidence type="ECO:0000313" key="12">
    <source>
        <dbReference type="Proteomes" id="UP000613177"/>
    </source>
</evidence>
<dbReference type="InterPro" id="IPR018164">
    <property type="entry name" value="Ala-tRNA-synth_IIc_N"/>
</dbReference>
<dbReference type="InterPro" id="IPR050058">
    <property type="entry name" value="Ala-tRNA_ligase"/>
</dbReference>
<dbReference type="Proteomes" id="UP000613177">
    <property type="component" value="Unassembled WGS sequence"/>
</dbReference>
<dbReference type="EC" id="6.1.1.7" evidence="2"/>
<comment type="similarity">
    <text evidence="1">Belongs to the class-II aminoacyl-tRNA synthetase family.</text>
</comment>
<dbReference type="GO" id="GO:0002161">
    <property type="term" value="F:aminoacyl-tRNA deacylase activity"/>
    <property type="evidence" value="ECO:0007669"/>
    <property type="project" value="TreeGrafter"/>
</dbReference>
<proteinExistence type="inferred from homology"/>
<gene>
    <name evidence="11" type="ORF">INT48_003330</name>
</gene>
<accession>A0A8H7VS05</accession>
<dbReference type="AlphaFoldDB" id="A0A8H7VS05"/>
<dbReference type="InterPro" id="IPR045864">
    <property type="entry name" value="aa-tRNA-synth_II/BPL/LPL"/>
</dbReference>
<dbReference type="GO" id="GO:0005829">
    <property type="term" value="C:cytosol"/>
    <property type="evidence" value="ECO:0007669"/>
    <property type="project" value="TreeGrafter"/>
</dbReference>
<reference evidence="11" key="1">
    <citation type="submission" date="2021-01" db="EMBL/GenBank/DDBJ databases">
        <title>Metabolic potential, ecology and presence of endohyphal bacteria is reflected in genomic diversity of Mucoromycotina.</title>
        <authorList>
            <person name="Muszewska A."/>
            <person name="Okrasinska A."/>
            <person name="Steczkiewicz K."/>
            <person name="Drgas O."/>
            <person name="Orlowska M."/>
            <person name="Perlinska-Lenart U."/>
            <person name="Aleksandrzak-Piekarczyk T."/>
            <person name="Szatraj K."/>
            <person name="Zielenkiewicz U."/>
            <person name="Pilsyk S."/>
            <person name="Malc E."/>
            <person name="Mieczkowski P."/>
            <person name="Kruszewska J.S."/>
            <person name="Biernat P."/>
            <person name="Pawlowska J."/>
        </authorList>
    </citation>
    <scope>NUCLEOTIDE SEQUENCE</scope>
    <source>
        <strain evidence="11">WA0000018081</strain>
    </source>
</reference>
<dbReference type="InterPro" id="IPR018165">
    <property type="entry name" value="Ala-tRNA-synth_IIc_core"/>
</dbReference>
<keyword evidence="4" id="KW-0436">Ligase</keyword>
<dbReference type="PROSITE" id="PS50860">
    <property type="entry name" value="AA_TRNA_LIGASE_II_ALA"/>
    <property type="match status" value="1"/>
</dbReference>
<evidence type="ECO:0000259" key="10">
    <source>
        <dbReference type="PROSITE" id="PS50860"/>
    </source>
</evidence>
<evidence type="ECO:0000256" key="5">
    <source>
        <dbReference type="ARBA" id="ARBA00022741"/>
    </source>
</evidence>
<sequence>MYQARLLTKKYVASTHYSQLRFIQQLTSPQLRTTFLKYFENKGHVPVKSASLVPHNDKSLLFTNAGTHNNNKKLNVFLNIYIYIYFLGSATSVQKCMRAGGKHNDLDNVGFTPRHHTFFEMLGNFSFGKYSKAEAIEYAWSFLINELKLPINRLRVT</sequence>
<evidence type="ECO:0000256" key="6">
    <source>
        <dbReference type="ARBA" id="ARBA00022840"/>
    </source>
</evidence>
<comment type="caution">
    <text evidence="11">The sequence shown here is derived from an EMBL/GenBank/DDBJ whole genome shotgun (WGS) entry which is preliminary data.</text>
</comment>
<evidence type="ECO:0000256" key="4">
    <source>
        <dbReference type="ARBA" id="ARBA00022598"/>
    </source>
</evidence>
<dbReference type="SUPFAM" id="SSF55681">
    <property type="entry name" value="Class II aaRS and biotin synthetases"/>
    <property type="match status" value="1"/>
</dbReference>
<keyword evidence="9" id="KW-0030">Aminoacyl-tRNA synthetase</keyword>
<dbReference type="Gene3D" id="3.30.930.10">
    <property type="entry name" value="Bira Bifunctional Protein, Domain 2"/>
    <property type="match status" value="1"/>
</dbReference>
<evidence type="ECO:0000256" key="7">
    <source>
        <dbReference type="ARBA" id="ARBA00022884"/>
    </source>
</evidence>
<evidence type="ECO:0000256" key="2">
    <source>
        <dbReference type="ARBA" id="ARBA00013168"/>
    </source>
</evidence>
<dbReference type="GO" id="GO:0006419">
    <property type="term" value="P:alanyl-tRNA aminoacylation"/>
    <property type="evidence" value="ECO:0007669"/>
    <property type="project" value="InterPro"/>
</dbReference>
<dbReference type="GO" id="GO:0005524">
    <property type="term" value="F:ATP binding"/>
    <property type="evidence" value="ECO:0007669"/>
    <property type="project" value="UniProtKB-KW"/>
</dbReference>
<evidence type="ECO:0000313" key="11">
    <source>
        <dbReference type="EMBL" id="KAG2230930.1"/>
    </source>
</evidence>
<dbReference type="PANTHER" id="PTHR11777">
    <property type="entry name" value="ALANYL-TRNA SYNTHETASE"/>
    <property type="match status" value="1"/>
</dbReference>
<evidence type="ECO:0000256" key="8">
    <source>
        <dbReference type="ARBA" id="ARBA00022917"/>
    </source>
</evidence>
<evidence type="ECO:0000256" key="1">
    <source>
        <dbReference type="ARBA" id="ARBA00008226"/>
    </source>
</evidence>
<evidence type="ECO:0000256" key="9">
    <source>
        <dbReference type="ARBA" id="ARBA00023146"/>
    </source>
</evidence>
<keyword evidence="3" id="KW-0820">tRNA-binding</keyword>
<dbReference type="Pfam" id="PF01411">
    <property type="entry name" value="tRNA-synt_2c"/>
    <property type="match status" value="1"/>
</dbReference>
<dbReference type="EMBL" id="JAEPRE010000176">
    <property type="protein sequence ID" value="KAG2230930.1"/>
    <property type="molecule type" value="Genomic_DNA"/>
</dbReference>
<dbReference type="GO" id="GO:0000049">
    <property type="term" value="F:tRNA binding"/>
    <property type="evidence" value="ECO:0007669"/>
    <property type="project" value="UniProtKB-KW"/>
</dbReference>
<evidence type="ECO:0000256" key="3">
    <source>
        <dbReference type="ARBA" id="ARBA00022555"/>
    </source>
</evidence>
<dbReference type="GO" id="GO:0004813">
    <property type="term" value="F:alanine-tRNA ligase activity"/>
    <property type="evidence" value="ECO:0007669"/>
    <property type="project" value="UniProtKB-EC"/>
</dbReference>
<keyword evidence="6" id="KW-0067">ATP-binding</keyword>
<organism evidence="11 12">
    <name type="scientific">Thamnidium elegans</name>
    <dbReference type="NCBI Taxonomy" id="101142"/>
    <lineage>
        <taxon>Eukaryota</taxon>
        <taxon>Fungi</taxon>
        <taxon>Fungi incertae sedis</taxon>
        <taxon>Mucoromycota</taxon>
        <taxon>Mucoromycotina</taxon>
        <taxon>Mucoromycetes</taxon>
        <taxon>Mucorales</taxon>
        <taxon>Mucorineae</taxon>
        <taxon>Mucoraceae</taxon>
        <taxon>Thamnidium</taxon>
    </lineage>
</organism>
<name>A0A8H7VS05_9FUNG</name>
<keyword evidence="12" id="KW-1185">Reference proteome</keyword>
<feature type="domain" description="Alanyl-transfer RNA synthetases family profile" evidence="10">
    <location>
        <begin position="26"/>
        <end position="157"/>
    </location>
</feature>
<keyword evidence="7" id="KW-0694">RNA-binding</keyword>
<keyword evidence="5" id="KW-0547">Nucleotide-binding</keyword>
<keyword evidence="8" id="KW-0648">Protein biosynthesis</keyword>